<protein>
    <recommendedName>
        <fullName evidence="4">DUF4262 domain-containing protein</fullName>
    </recommendedName>
</protein>
<sequence>MCWQCDHPEATRNDYLDVVYDEILRNGWAVQYVESERRPFAYTVGLHECGLPELLITAVDPKRALLILNTVAEYCITHDGPVLAGDVMTLPDMLLEFVEVSHPDAHMGIAIGIYGPDVRALQLVWADEQWEWPWSSRFNPGGTRQPVLGKRQTRCHRSNPAGRKQNT</sequence>
<evidence type="ECO:0008006" key="4">
    <source>
        <dbReference type="Google" id="ProtNLM"/>
    </source>
</evidence>
<dbReference type="InterPro" id="IPR025358">
    <property type="entry name" value="DUF4262"/>
</dbReference>
<proteinExistence type="predicted"/>
<reference evidence="2 3" key="1">
    <citation type="journal article" date="2019" name="Emerg. Microbes Infect.">
        <title>Comprehensive subspecies identification of 175 nontuberculous mycobacteria species based on 7547 genomic profiles.</title>
        <authorList>
            <person name="Matsumoto Y."/>
            <person name="Kinjo T."/>
            <person name="Motooka D."/>
            <person name="Nabeya D."/>
            <person name="Jung N."/>
            <person name="Uechi K."/>
            <person name="Horii T."/>
            <person name="Iida T."/>
            <person name="Fujita J."/>
            <person name="Nakamura S."/>
        </authorList>
    </citation>
    <scope>NUCLEOTIDE SEQUENCE [LARGE SCALE GENOMIC DNA]</scope>
    <source>
        <strain evidence="2 3">JCM 17423</strain>
    </source>
</reference>
<evidence type="ECO:0000313" key="2">
    <source>
        <dbReference type="EMBL" id="BBY18898.1"/>
    </source>
</evidence>
<dbReference type="AlphaFoldDB" id="A0AAD1MWJ4"/>
<feature type="region of interest" description="Disordered" evidence="1">
    <location>
        <begin position="141"/>
        <end position="167"/>
    </location>
</feature>
<evidence type="ECO:0000256" key="1">
    <source>
        <dbReference type="SAM" id="MobiDB-lite"/>
    </source>
</evidence>
<keyword evidence="3" id="KW-1185">Reference proteome</keyword>
<dbReference type="EMBL" id="AP022586">
    <property type="protein sequence ID" value="BBY18898.1"/>
    <property type="molecule type" value="Genomic_DNA"/>
</dbReference>
<evidence type="ECO:0000313" key="3">
    <source>
        <dbReference type="Proteomes" id="UP000466607"/>
    </source>
</evidence>
<accession>A0AAD1MWJ4</accession>
<name>A0AAD1MWJ4_9MYCO</name>
<dbReference type="Pfam" id="PF14081">
    <property type="entry name" value="DUF4262"/>
    <property type="match status" value="1"/>
</dbReference>
<organism evidence="2 3">
    <name type="scientific">Mycolicibacterium litorale</name>
    <dbReference type="NCBI Taxonomy" id="758802"/>
    <lineage>
        <taxon>Bacteria</taxon>
        <taxon>Bacillati</taxon>
        <taxon>Actinomycetota</taxon>
        <taxon>Actinomycetes</taxon>
        <taxon>Mycobacteriales</taxon>
        <taxon>Mycobacteriaceae</taxon>
        <taxon>Mycolicibacterium</taxon>
    </lineage>
</organism>
<dbReference type="RefSeq" id="WP_179965657.1">
    <property type="nucleotide sequence ID" value="NZ_AP022586.1"/>
</dbReference>
<gene>
    <name evidence="2" type="ORF">MLIT_44900</name>
</gene>
<dbReference type="Proteomes" id="UP000466607">
    <property type="component" value="Chromosome"/>
</dbReference>